<sequence length="238" mass="26228">MKCSRMISAILLIALSITAHATTIEEVKNTLAAKFTNSKIHDVRPGPIDGLYEVTLSGAQVIYFSAENNALVFGEIYDLEGQSLTAEAIARANRLRLEDLPYDQALVLGPENGVPIIEFTDPDCPYCLRYDEFIRDSAVPVKRVIFFMTAIHPQTAPAKAQHILCSEDKAAAFDDIYLRRIKPTATCDTGAEQLQVHANVSSQWRVQGTPTLILDGSPVTGFRKEVIANYLANKTKES</sequence>
<name>A0A2G1VAA9_9GAMM</name>
<dbReference type="InterPro" id="IPR009094">
    <property type="entry name" value="DiS-bond_isomerase_DsbC/G_N_sf"/>
</dbReference>
<dbReference type="OrthoDB" id="9780340at2"/>
<dbReference type="Pfam" id="PF13098">
    <property type="entry name" value="Thioredoxin_2"/>
    <property type="match status" value="1"/>
</dbReference>
<comment type="caution">
    <text evidence="10">The sequence shown here is derived from an EMBL/GenBank/DDBJ whole genome shotgun (WGS) entry which is preliminary data.</text>
</comment>
<dbReference type="EMBL" id="NTFI01000013">
    <property type="protein sequence ID" value="PHQ23610.1"/>
    <property type="molecule type" value="Genomic_DNA"/>
</dbReference>
<dbReference type="InterPro" id="IPR012336">
    <property type="entry name" value="Thioredoxin-like_fold"/>
</dbReference>
<evidence type="ECO:0000256" key="5">
    <source>
        <dbReference type="ARBA" id="ARBA00023157"/>
    </source>
</evidence>
<organism evidence="10 11">
    <name type="scientific">Marinobacter guineae</name>
    <dbReference type="NCBI Taxonomy" id="432303"/>
    <lineage>
        <taxon>Bacteria</taxon>
        <taxon>Pseudomonadati</taxon>
        <taxon>Pseudomonadota</taxon>
        <taxon>Gammaproteobacteria</taxon>
        <taxon>Pseudomonadales</taxon>
        <taxon>Marinobacteraceae</taxon>
        <taxon>Marinobacter</taxon>
    </lineage>
</organism>
<dbReference type="AlphaFoldDB" id="A0A2G1VAA9"/>
<dbReference type="Gene3D" id="3.10.450.70">
    <property type="entry name" value="Disulphide bond isomerase, DsbC/G, N-terminal"/>
    <property type="match status" value="1"/>
</dbReference>
<comment type="similarity">
    <text evidence="2 7">Belongs to the thioredoxin family. DsbC subfamily.</text>
</comment>
<dbReference type="InterPro" id="IPR018950">
    <property type="entry name" value="DiS-bond_isomerase_DsbC/G_N"/>
</dbReference>
<dbReference type="PANTHER" id="PTHR35272">
    <property type="entry name" value="THIOL:DISULFIDE INTERCHANGE PROTEIN DSBC-RELATED"/>
    <property type="match status" value="1"/>
</dbReference>
<evidence type="ECO:0000256" key="3">
    <source>
        <dbReference type="ARBA" id="ARBA00022729"/>
    </source>
</evidence>
<dbReference type="SUPFAM" id="SSF54423">
    <property type="entry name" value="DsbC/DsbG N-terminal domain-like"/>
    <property type="match status" value="1"/>
</dbReference>
<dbReference type="InterPro" id="IPR033954">
    <property type="entry name" value="DiS-bond_Isoase_DsbC/G"/>
</dbReference>
<dbReference type="Gene3D" id="3.40.30.10">
    <property type="entry name" value="Glutaredoxin"/>
    <property type="match status" value="1"/>
</dbReference>
<feature type="domain" description="Thioredoxin-like fold" evidence="9">
    <location>
        <begin position="118"/>
        <end position="215"/>
    </location>
</feature>
<evidence type="ECO:0000256" key="4">
    <source>
        <dbReference type="ARBA" id="ARBA00022764"/>
    </source>
</evidence>
<feature type="signal peptide" evidence="7">
    <location>
        <begin position="1"/>
        <end position="21"/>
    </location>
</feature>
<keyword evidence="11" id="KW-1185">Reference proteome</keyword>
<feature type="domain" description="Disulphide bond isomerase DsbC/G N-terminal" evidence="8">
    <location>
        <begin position="20"/>
        <end position="86"/>
    </location>
</feature>
<keyword evidence="5" id="KW-1015">Disulfide bond</keyword>
<dbReference type="Pfam" id="PF10411">
    <property type="entry name" value="DsbC_N"/>
    <property type="match status" value="1"/>
</dbReference>
<dbReference type="SUPFAM" id="SSF52833">
    <property type="entry name" value="Thioredoxin-like"/>
    <property type="match status" value="1"/>
</dbReference>
<keyword evidence="3 7" id="KW-0732">Signal</keyword>
<evidence type="ECO:0000313" key="10">
    <source>
        <dbReference type="EMBL" id="PHQ23610.1"/>
    </source>
</evidence>
<keyword evidence="6 7" id="KW-0676">Redox-active center</keyword>
<comment type="subcellular location">
    <subcellularLocation>
        <location evidence="1 7">Periplasm</location>
    </subcellularLocation>
</comment>
<evidence type="ECO:0000259" key="8">
    <source>
        <dbReference type="Pfam" id="PF10411"/>
    </source>
</evidence>
<accession>A0A2G1VAA9</accession>
<evidence type="ECO:0000256" key="1">
    <source>
        <dbReference type="ARBA" id="ARBA00004418"/>
    </source>
</evidence>
<keyword evidence="4 7" id="KW-0574">Periplasm</keyword>
<evidence type="ECO:0000256" key="2">
    <source>
        <dbReference type="ARBA" id="ARBA00009813"/>
    </source>
</evidence>
<dbReference type="InterPro" id="IPR051470">
    <property type="entry name" value="Thiol:disulfide_interchange"/>
</dbReference>
<comment type="function">
    <text evidence="7">Required for disulfide bond formation in some periplasmic proteins. Acts by transferring its disulfide bond to other proteins and is reduced in the process.</text>
</comment>
<evidence type="ECO:0000313" key="11">
    <source>
        <dbReference type="Proteomes" id="UP000229044"/>
    </source>
</evidence>
<dbReference type="Proteomes" id="UP000229044">
    <property type="component" value="Unassembled WGS sequence"/>
</dbReference>
<dbReference type="InterPro" id="IPR036249">
    <property type="entry name" value="Thioredoxin-like_sf"/>
</dbReference>
<evidence type="ECO:0000259" key="9">
    <source>
        <dbReference type="Pfam" id="PF13098"/>
    </source>
</evidence>
<feature type="chain" id="PRO_5013427224" description="Thiol:disulfide interchange protein" evidence="7">
    <location>
        <begin position="22"/>
        <end position="238"/>
    </location>
</feature>
<reference evidence="10 11" key="1">
    <citation type="submission" date="2017-09" db="EMBL/GenBank/DDBJ databases">
        <title>The draft genome sequences of Marinobacter guineae M3B.</title>
        <authorList>
            <person name="Cao J."/>
        </authorList>
    </citation>
    <scope>NUCLEOTIDE SEQUENCE [LARGE SCALE GENOMIC DNA]</scope>
    <source>
        <strain evidence="10 11">M3B</strain>
    </source>
</reference>
<evidence type="ECO:0000256" key="7">
    <source>
        <dbReference type="RuleBase" id="RU364038"/>
    </source>
</evidence>
<dbReference type="CDD" id="cd03020">
    <property type="entry name" value="DsbA_DsbC_DsbG"/>
    <property type="match status" value="1"/>
</dbReference>
<proteinExistence type="inferred from homology"/>
<dbReference type="PANTHER" id="PTHR35272:SF3">
    <property type="entry name" value="THIOL:DISULFIDE INTERCHANGE PROTEIN DSBC"/>
    <property type="match status" value="1"/>
</dbReference>
<evidence type="ECO:0000256" key="6">
    <source>
        <dbReference type="ARBA" id="ARBA00023284"/>
    </source>
</evidence>
<gene>
    <name evidence="10" type="ORF">CLH62_20225</name>
</gene>
<protein>
    <recommendedName>
        <fullName evidence="7">Thiol:disulfide interchange protein</fullName>
    </recommendedName>
</protein>
<dbReference type="GO" id="GO:0042597">
    <property type="term" value="C:periplasmic space"/>
    <property type="evidence" value="ECO:0007669"/>
    <property type="project" value="UniProtKB-SubCell"/>
</dbReference>